<feature type="domain" description="Reverse transcriptase/retrotransposon-derived protein RNase H-like" evidence="1">
    <location>
        <begin position="220"/>
        <end position="318"/>
    </location>
</feature>
<dbReference type="Gene3D" id="3.30.420.10">
    <property type="entry name" value="Ribonuclease H-like superfamily/Ribonuclease H"/>
    <property type="match status" value="1"/>
</dbReference>
<dbReference type="Gene3D" id="3.30.70.270">
    <property type="match status" value="1"/>
</dbReference>
<reference evidence="3" key="1">
    <citation type="submission" date="2025-08" db="UniProtKB">
        <authorList>
            <consortium name="RefSeq"/>
        </authorList>
    </citation>
    <scope>IDENTIFICATION</scope>
</reference>
<organism evidence="2 3">
    <name type="scientific">Gekko japonicus</name>
    <name type="common">Schlegel's Japanese gecko</name>
    <dbReference type="NCBI Taxonomy" id="146911"/>
    <lineage>
        <taxon>Eukaryota</taxon>
        <taxon>Metazoa</taxon>
        <taxon>Chordata</taxon>
        <taxon>Craniata</taxon>
        <taxon>Vertebrata</taxon>
        <taxon>Euteleostomi</taxon>
        <taxon>Lepidosauria</taxon>
        <taxon>Squamata</taxon>
        <taxon>Bifurcata</taxon>
        <taxon>Gekkota</taxon>
        <taxon>Gekkonidae</taxon>
        <taxon>Gekkoninae</taxon>
        <taxon>Gekko</taxon>
    </lineage>
</organism>
<dbReference type="InterPro" id="IPR043502">
    <property type="entry name" value="DNA/RNA_pol_sf"/>
</dbReference>
<sequence>MAAAPGHFDAFYATIEDWDSYISRFKFFLESFLFSSTLLRYHPDKALVLRPRERGREGQQRTSEFLICLGILKKLILHPPADITTVAFKELTDKLKAHFSPQPSEIASRHAFFKRSQAPNETMAEYVAALRKAARPCNFTDVEEALRDRLVCGMRDERLQQLHPTDDKVKAIKEAPRPCNKKELQSFLGLLNFYHTFLPHKASVAAPLHALLHKDVKWRWGPEQERAFEGVKALLSSEAVLTHYDDQKLLVLAADASPFGVGAVLSHVMEDGREAPVAFYSRSLSDTEKNYAQIDKEGLALVSAVKKFHDFLFGRRFILVTDHKPLLGIFAPDRQLPNIMSARMLRWALFLSAYDYDLEHRPGKAIGHADGQMFLVIVDAYTKWLEVVHMHSTTSGAVINVLRHLFATHGLPDVLLKVNW</sequence>
<dbReference type="Pfam" id="PF17919">
    <property type="entry name" value="RT_RNaseH_2"/>
    <property type="match status" value="1"/>
</dbReference>
<evidence type="ECO:0000313" key="2">
    <source>
        <dbReference type="Proteomes" id="UP000694871"/>
    </source>
</evidence>
<dbReference type="InterPro" id="IPR050951">
    <property type="entry name" value="Retrovirus_Pol_polyprotein"/>
</dbReference>
<gene>
    <name evidence="3" type="primary">LOC107119720</name>
</gene>
<dbReference type="GeneID" id="107119720"/>
<dbReference type="SUPFAM" id="SSF53098">
    <property type="entry name" value="Ribonuclease H-like"/>
    <property type="match status" value="1"/>
</dbReference>
<evidence type="ECO:0000313" key="3">
    <source>
        <dbReference type="RefSeq" id="XP_015277779.1"/>
    </source>
</evidence>
<evidence type="ECO:0000259" key="1">
    <source>
        <dbReference type="Pfam" id="PF17919"/>
    </source>
</evidence>
<dbReference type="Proteomes" id="UP000694871">
    <property type="component" value="Unplaced"/>
</dbReference>
<accession>A0ABM1KVP2</accession>
<dbReference type="InterPro" id="IPR041577">
    <property type="entry name" value="RT_RNaseH_2"/>
</dbReference>
<proteinExistence type="predicted"/>
<dbReference type="Gene3D" id="3.10.20.370">
    <property type="match status" value="1"/>
</dbReference>
<protein>
    <submittedName>
        <fullName evidence="3">Uncharacterized protein LOC107119720</fullName>
    </submittedName>
</protein>
<dbReference type="PANTHER" id="PTHR37984">
    <property type="entry name" value="PROTEIN CBG26694"/>
    <property type="match status" value="1"/>
</dbReference>
<name>A0ABM1KVP2_GEKJA</name>
<dbReference type="InterPro" id="IPR012337">
    <property type="entry name" value="RNaseH-like_sf"/>
</dbReference>
<dbReference type="SUPFAM" id="SSF56672">
    <property type="entry name" value="DNA/RNA polymerases"/>
    <property type="match status" value="1"/>
</dbReference>
<dbReference type="PANTHER" id="PTHR37984:SF12">
    <property type="entry name" value="RIBONUCLEASE H"/>
    <property type="match status" value="1"/>
</dbReference>
<keyword evidence="2" id="KW-1185">Reference proteome</keyword>
<dbReference type="InterPro" id="IPR036397">
    <property type="entry name" value="RNaseH_sf"/>
</dbReference>
<dbReference type="RefSeq" id="XP_015277779.1">
    <property type="nucleotide sequence ID" value="XM_015422293.1"/>
</dbReference>
<dbReference type="InterPro" id="IPR043128">
    <property type="entry name" value="Rev_trsase/Diguanyl_cyclase"/>
</dbReference>
<dbReference type="CDD" id="cd09274">
    <property type="entry name" value="RNase_HI_RT_Ty3"/>
    <property type="match status" value="1"/>
</dbReference>